<reference evidence="2 3" key="1">
    <citation type="submission" date="2016-04" db="EMBL/GenBank/DDBJ databases">
        <authorList>
            <consortium name="Pathogen Informatics"/>
        </authorList>
    </citation>
    <scope>NUCLEOTIDE SEQUENCE [LARGE SCALE GENOMIC DNA]</scope>
    <source>
        <strain evidence="2 3">H050680373</strain>
    </source>
</reference>
<feature type="chain" id="PRO_5007616539" description="Lipoprotein" evidence="1">
    <location>
        <begin position="31"/>
        <end position="118"/>
    </location>
</feature>
<evidence type="ECO:0000313" key="2">
    <source>
        <dbReference type="EMBL" id="SAI73791.1"/>
    </source>
</evidence>
<accession>A0A157STY1</accession>
<evidence type="ECO:0008006" key="4">
    <source>
        <dbReference type="Google" id="ProtNLM"/>
    </source>
</evidence>
<sequence length="118" mass="12137">MLHRDARGWRHFPALLMAAALAFASMAAGAANKPCSGSKGGISHCEGDTFICNDGSASASMRSCPAYTGTARLAAEPASPKASASGNDCTCADNRFCTGPRGGQYCVTANGGKRYLRK</sequence>
<gene>
    <name evidence="2" type="ORF">SAMEA3906486_04847</name>
</gene>
<keyword evidence="3" id="KW-1185">Reference proteome</keyword>
<proteinExistence type="predicted"/>
<dbReference type="EMBL" id="FKIF01000009">
    <property type="protein sequence ID" value="SAI73791.1"/>
    <property type="molecule type" value="Genomic_DNA"/>
</dbReference>
<evidence type="ECO:0000313" key="3">
    <source>
        <dbReference type="Proteomes" id="UP000076848"/>
    </source>
</evidence>
<evidence type="ECO:0000256" key="1">
    <source>
        <dbReference type="SAM" id="SignalP"/>
    </source>
</evidence>
<name>A0A157STY1_9BORD</name>
<feature type="signal peptide" evidence="1">
    <location>
        <begin position="1"/>
        <end position="30"/>
    </location>
</feature>
<dbReference type="RefSeq" id="WP_231886083.1">
    <property type="nucleotide sequence ID" value="NZ_FKIF01000009.1"/>
</dbReference>
<dbReference type="STRING" id="288768.SAMEA3906486_04847"/>
<organism evidence="2 3">
    <name type="scientific">Bordetella ansorpii</name>
    <dbReference type="NCBI Taxonomy" id="288768"/>
    <lineage>
        <taxon>Bacteria</taxon>
        <taxon>Pseudomonadati</taxon>
        <taxon>Pseudomonadota</taxon>
        <taxon>Betaproteobacteria</taxon>
        <taxon>Burkholderiales</taxon>
        <taxon>Alcaligenaceae</taxon>
        <taxon>Bordetella</taxon>
    </lineage>
</organism>
<dbReference type="AlphaFoldDB" id="A0A157STY1"/>
<keyword evidence="1" id="KW-0732">Signal</keyword>
<dbReference type="Proteomes" id="UP000076848">
    <property type="component" value="Unassembled WGS sequence"/>
</dbReference>
<protein>
    <recommendedName>
        <fullName evidence="4">Lipoprotein</fullName>
    </recommendedName>
</protein>